<dbReference type="AlphaFoldDB" id="F3L3S2"/>
<dbReference type="STRING" id="2518989.IMCC3088_2264"/>
<dbReference type="Pfam" id="PF13412">
    <property type="entry name" value="HTH_24"/>
    <property type="match status" value="1"/>
</dbReference>
<dbReference type="InterPro" id="IPR036388">
    <property type="entry name" value="WH-like_DNA-bd_sf"/>
</dbReference>
<comment type="caution">
    <text evidence="1">The sequence shown here is derived from an EMBL/GenBank/DDBJ whole genome shotgun (WGS) entry which is preliminary data.</text>
</comment>
<dbReference type="NCBIfam" id="TIGR04176">
    <property type="entry name" value="MarR_EPS"/>
    <property type="match status" value="1"/>
</dbReference>
<evidence type="ECO:0000313" key="2">
    <source>
        <dbReference type="Proteomes" id="UP000005615"/>
    </source>
</evidence>
<dbReference type="SUPFAM" id="SSF46785">
    <property type="entry name" value="Winged helix' DNA-binding domain"/>
    <property type="match status" value="1"/>
</dbReference>
<dbReference type="InterPro" id="IPR036390">
    <property type="entry name" value="WH_DNA-bd_sf"/>
</dbReference>
<name>F3L3S2_9GAMM</name>
<sequence>MSQRDLAKHLGVSLGGVNYCVKALIDIGWIKAGNFARNEDKRVYAYLLTPKGIAEKAALTARFLRRKMDEYDALKAEIEQLQAELAADGR</sequence>
<dbReference type="Gene3D" id="1.10.10.10">
    <property type="entry name" value="Winged helix-like DNA-binding domain superfamily/Winged helix DNA-binding domain"/>
    <property type="match status" value="1"/>
</dbReference>
<protein>
    <submittedName>
        <fullName evidence="1">Transcriptional regulator, marR family</fullName>
    </submittedName>
</protein>
<dbReference type="eggNOG" id="COG1846">
    <property type="taxonomic scope" value="Bacteria"/>
</dbReference>
<evidence type="ECO:0000313" key="1">
    <source>
        <dbReference type="EMBL" id="EGG29045.1"/>
    </source>
</evidence>
<dbReference type="Proteomes" id="UP000005615">
    <property type="component" value="Unassembled WGS sequence"/>
</dbReference>
<reference evidence="1 2" key="1">
    <citation type="journal article" date="2011" name="J. Bacteriol.">
        <title>Genome sequence of strain IMCC3088, a proteorhodopsin-containing marine bacterium belonging to the OM60/NOR5 clade.</title>
        <authorList>
            <person name="Jang Y."/>
            <person name="Oh H.M."/>
            <person name="Kang I."/>
            <person name="Lee K."/>
            <person name="Yang S.J."/>
            <person name="Cho J.C."/>
        </authorList>
    </citation>
    <scope>NUCLEOTIDE SEQUENCE [LARGE SCALE GENOMIC DNA]</scope>
    <source>
        <strain evidence="1 2">IMCC3088</strain>
    </source>
</reference>
<dbReference type="InterPro" id="IPR026433">
    <property type="entry name" value="MarR_EPS"/>
</dbReference>
<gene>
    <name evidence="1" type="ORF">IMCC3088_2264</name>
</gene>
<keyword evidence="2" id="KW-1185">Reference proteome</keyword>
<proteinExistence type="predicted"/>
<organism evidence="1 2">
    <name type="scientific">Aequoribacter fuscus</name>
    <dbReference type="NCBI Taxonomy" id="2518989"/>
    <lineage>
        <taxon>Bacteria</taxon>
        <taxon>Pseudomonadati</taxon>
        <taxon>Pseudomonadota</taxon>
        <taxon>Gammaproteobacteria</taxon>
        <taxon>Cellvibrionales</taxon>
        <taxon>Halieaceae</taxon>
        <taxon>Aequoribacter</taxon>
    </lineage>
</organism>
<accession>F3L3S2</accession>
<dbReference type="EMBL" id="AEIG01000066">
    <property type="protein sequence ID" value="EGG29045.1"/>
    <property type="molecule type" value="Genomic_DNA"/>
</dbReference>